<comment type="caution">
    <text evidence="1">The sequence shown here is derived from an EMBL/GenBank/DDBJ whole genome shotgun (WGS) entry which is preliminary data.</text>
</comment>
<accession>A0A2A8HA52</accession>
<protein>
    <recommendedName>
        <fullName evidence="3">DUF2187 domain-containing protein</fullName>
    </recommendedName>
</protein>
<evidence type="ECO:0000313" key="2">
    <source>
        <dbReference type="Proteomes" id="UP000220841"/>
    </source>
</evidence>
<proteinExistence type="predicted"/>
<dbReference type="AlphaFoldDB" id="A0A2A8HA52"/>
<organism evidence="1 2">
    <name type="scientific">Bacillus toyonensis</name>
    <dbReference type="NCBI Taxonomy" id="155322"/>
    <lineage>
        <taxon>Bacteria</taxon>
        <taxon>Bacillati</taxon>
        <taxon>Bacillota</taxon>
        <taxon>Bacilli</taxon>
        <taxon>Bacillales</taxon>
        <taxon>Bacillaceae</taxon>
        <taxon>Bacillus</taxon>
        <taxon>Bacillus cereus group</taxon>
    </lineage>
</organism>
<reference evidence="1 2" key="1">
    <citation type="submission" date="2017-09" db="EMBL/GenBank/DDBJ databases">
        <title>Large-scale bioinformatics analysis of Bacillus genomes uncovers conserved roles of natural products in bacterial physiology.</title>
        <authorList>
            <consortium name="Agbiome Team Llc"/>
            <person name="Bleich R.M."/>
            <person name="Grubbs K.J."/>
            <person name="Santa Maria K.C."/>
            <person name="Allen S.E."/>
            <person name="Farag S."/>
            <person name="Shank E.A."/>
            <person name="Bowers A."/>
        </authorList>
    </citation>
    <scope>NUCLEOTIDE SEQUENCE [LARGE SCALE GENOMIC DNA]</scope>
    <source>
        <strain evidence="1 2">AFS021349</strain>
    </source>
</reference>
<evidence type="ECO:0000313" key="1">
    <source>
        <dbReference type="EMBL" id="PEQ00048.1"/>
    </source>
</evidence>
<dbReference type="EMBL" id="NUBY01000137">
    <property type="protein sequence ID" value="PEQ00048.1"/>
    <property type="molecule type" value="Genomic_DNA"/>
</dbReference>
<gene>
    <name evidence="1" type="ORF">CN585_23230</name>
</gene>
<name>A0A2A8HA52_9BACI</name>
<sequence length="70" mass="7964">MERGTDMKKYTPNMGKVNVVEGETLLFPFRTVSNEISKIIGEVVAFGETDDGFEYIEVDVGDKRTKRYVI</sequence>
<evidence type="ECO:0008006" key="3">
    <source>
        <dbReference type="Google" id="ProtNLM"/>
    </source>
</evidence>
<dbReference type="Proteomes" id="UP000220841">
    <property type="component" value="Unassembled WGS sequence"/>
</dbReference>